<dbReference type="EMBL" id="BGZK01001456">
    <property type="protein sequence ID" value="GBP80312.1"/>
    <property type="molecule type" value="Genomic_DNA"/>
</dbReference>
<reference evidence="2 3" key="1">
    <citation type="journal article" date="2019" name="Commun. Biol.">
        <title>The bagworm genome reveals a unique fibroin gene that provides high tensile strength.</title>
        <authorList>
            <person name="Kono N."/>
            <person name="Nakamura H."/>
            <person name="Ohtoshi R."/>
            <person name="Tomita M."/>
            <person name="Numata K."/>
            <person name="Arakawa K."/>
        </authorList>
    </citation>
    <scope>NUCLEOTIDE SEQUENCE [LARGE SCALE GENOMIC DNA]</scope>
</reference>
<keyword evidence="3" id="KW-1185">Reference proteome</keyword>
<evidence type="ECO:0000313" key="2">
    <source>
        <dbReference type="EMBL" id="GBP80312.1"/>
    </source>
</evidence>
<dbReference type="Proteomes" id="UP000299102">
    <property type="component" value="Unassembled WGS sequence"/>
</dbReference>
<accession>A0A4C1YZD1</accession>
<dbReference type="AlphaFoldDB" id="A0A4C1YZD1"/>
<feature type="region of interest" description="Disordered" evidence="1">
    <location>
        <begin position="1"/>
        <end position="25"/>
    </location>
</feature>
<organism evidence="2 3">
    <name type="scientific">Eumeta variegata</name>
    <name type="common">Bagworm moth</name>
    <name type="synonym">Eumeta japonica</name>
    <dbReference type="NCBI Taxonomy" id="151549"/>
    <lineage>
        <taxon>Eukaryota</taxon>
        <taxon>Metazoa</taxon>
        <taxon>Ecdysozoa</taxon>
        <taxon>Arthropoda</taxon>
        <taxon>Hexapoda</taxon>
        <taxon>Insecta</taxon>
        <taxon>Pterygota</taxon>
        <taxon>Neoptera</taxon>
        <taxon>Endopterygota</taxon>
        <taxon>Lepidoptera</taxon>
        <taxon>Glossata</taxon>
        <taxon>Ditrysia</taxon>
        <taxon>Tineoidea</taxon>
        <taxon>Psychidae</taxon>
        <taxon>Oiketicinae</taxon>
        <taxon>Eumeta</taxon>
    </lineage>
</organism>
<name>A0A4C1YZD1_EUMVA</name>
<feature type="compositionally biased region" description="Polar residues" evidence="1">
    <location>
        <begin position="1"/>
        <end position="10"/>
    </location>
</feature>
<gene>
    <name evidence="2" type="ORF">EVAR_47812_1</name>
</gene>
<evidence type="ECO:0000256" key="1">
    <source>
        <dbReference type="SAM" id="MobiDB-lite"/>
    </source>
</evidence>
<comment type="caution">
    <text evidence="2">The sequence shown here is derived from an EMBL/GenBank/DDBJ whole genome shotgun (WGS) entry which is preliminary data.</text>
</comment>
<proteinExistence type="predicted"/>
<evidence type="ECO:0000313" key="3">
    <source>
        <dbReference type="Proteomes" id="UP000299102"/>
    </source>
</evidence>
<protein>
    <submittedName>
        <fullName evidence="2">Uncharacterized protein</fullName>
    </submittedName>
</protein>
<sequence>MWVRTRSNTFARAPSAPGTFGGGDGADSDEWILQYADGVTGRCRRRPAVNAPSCDSRIQFKRGRVNLSDEFRVNYKKHRSRAPYDQNSDVTYHETRASLGIGMGQIQSIIQKHLDMKEWSIKFSTLFLSLNPSLFRSPKTLLIISRWMTFYHLSTSRRAVFKKRAYSFLKDREHTPLGLWLSMGGGDCLHLGTKSKSERTLKNIENVNKTLEYGKRALVAQCLRVSPWNCKAAAAGRGGGTATAIFSGLEAGGRIAPMSSRKTQKDLYMNNTCRASTSRVFRSSPPTAPPAAAVLRIALMQALAFVVFTGSPLRCTLHFAL</sequence>